<sequence>MAAEAVQAPIGRTIERVRRKVDDRLVRFMDSHLSPVDDPDVIKGYRSLRDFVVDGGKRIRPILCYWGWYGAGGEESEEASAVSAGAALELCHAGLLVHDDVMDGSELRRGRPTVHRGLAGSDPRPAGQDFGRSAAVLLGVLAQAWADELLGEVEADSERVHAARSLFNRMRTEVISGQYLDILARLREGASVEQALRVAHYKTAKYTVERPLQIGGALAGAEPPLLDAYSRFGLPLGEAFQLRDDVLGVFGDTAVTGKPVVDDLREGKQTALIAYAFAHASGPQRDRLRVWHGNPDLDEPHAAVLRQVIVDTGALAHVEELITRRVGRALGALREGTIPERAREALALLADRLTHRVL</sequence>
<reference evidence="8" key="5">
    <citation type="submission" date="2023-12" db="EMBL/GenBank/DDBJ databases">
        <authorList>
            <person name="Sun Q."/>
            <person name="Inoue M."/>
        </authorList>
    </citation>
    <scope>NUCLEOTIDE SEQUENCE</scope>
    <source>
        <strain evidence="8">JCM 9373</strain>
    </source>
</reference>
<evidence type="ECO:0000256" key="5">
    <source>
        <dbReference type="ARBA" id="ARBA00022842"/>
    </source>
</evidence>
<dbReference type="PANTHER" id="PTHR12001">
    <property type="entry name" value="GERANYLGERANYL PYROPHOSPHATE SYNTHASE"/>
    <property type="match status" value="1"/>
</dbReference>
<dbReference type="InterPro" id="IPR033749">
    <property type="entry name" value="Polyprenyl_synt_CS"/>
</dbReference>
<evidence type="ECO:0000256" key="4">
    <source>
        <dbReference type="ARBA" id="ARBA00022723"/>
    </source>
</evidence>
<evidence type="ECO:0000313" key="9">
    <source>
        <dbReference type="Proteomes" id="UP001500320"/>
    </source>
</evidence>
<dbReference type="GO" id="GO:0008299">
    <property type="term" value="P:isoprenoid biosynthetic process"/>
    <property type="evidence" value="ECO:0007669"/>
    <property type="project" value="InterPro"/>
</dbReference>
<evidence type="ECO:0000313" key="7">
    <source>
        <dbReference type="EMBL" id="CCQ18682.1"/>
    </source>
</evidence>
<dbReference type="EMBL" id="BAAAUT010000022">
    <property type="protein sequence ID" value="GAA3137863.1"/>
    <property type="molecule type" value="Genomic_DNA"/>
</dbReference>
<dbReference type="PROSITE" id="PS00444">
    <property type="entry name" value="POLYPRENYL_SYNTHASE_2"/>
    <property type="match status" value="1"/>
</dbReference>
<dbReference type="EMBL" id="HF570921">
    <property type="protein sequence ID" value="CCQ18682.1"/>
    <property type="molecule type" value="Genomic_DNA"/>
</dbReference>
<dbReference type="InterPro" id="IPR000092">
    <property type="entry name" value="Polyprenyl_synt"/>
</dbReference>
<dbReference type="Proteomes" id="UP001500320">
    <property type="component" value="Unassembled WGS sequence"/>
</dbReference>
<keyword evidence="9" id="KW-1185">Reference proteome</keyword>
<evidence type="ECO:0000313" key="8">
    <source>
        <dbReference type="EMBL" id="GAA3137863.1"/>
    </source>
</evidence>
<evidence type="ECO:0000256" key="3">
    <source>
        <dbReference type="ARBA" id="ARBA00022679"/>
    </source>
</evidence>
<dbReference type="SFLD" id="SFLDS00005">
    <property type="entry name" value="Isoprenoid_Synthase_Type_I"/>
    <property type="match status" value="1"/>
</dbReference>
<dbReference type="GO" id="GO:0046872">
    <property type="term" value="F:metal ion binding"/>
    <property type="evidence" value="ECO:0007669"/>
    <property type="project" value="UniProtKB-KW"/>
</dbReference>
<organism evidence="7">
    <name type="scientific">Planomonospora alba</name>
    <dbReference type="NCBI Taxonomy" id="161354"/>
    <lineage>
        <taxon>Bacteria</taxon>
        <taxon>Bacillati</taxon>
        <taxon>Actinomycetota</taxon>
        <taxon>Actinomycetes</taxon>
        <taxon>Streptosporangiales</taxon>
        <taxon>Streptosporangiaceae</taxon>
        <taxon>Planomonospora</taxon>
    </lineage>
</organism>
<dbReference type="Pfam" id="PF00348">
    <property type="entry name" value="polyprenyl_synt"/>
    <property type="match status" value="1"/>
</dbReference>
<comment type="similarity">
    <text evidence="2 6">Belongs to the FPP/GGPP synthase family.</text>
</comment>
<keyword evidence="4" id="KW-0479">Metal-binding</keyword>
<name>R4ZCW2_9ACTN</name>
<dbReference type="AlphaFoldDB" id="R4ZCW2"/>
<reference evidence="7" key="2">
    <citation type="submission" date="2013-01" db="EMBL/GenBank/DDBJ databases">
        <authorList>
            <person name="Bibb M."/>
        </authorList>
    </citation>
    <scope>NUCLEOTIDE SEQUENCE</scope>
    <source>
        <strain evidence="7">NRRL 18924</strain>
    </source>
</reference>
<keyword evidence="5" id="KW-0460">Magnesium</keyword>
<accession>R4ZCW2</accession>
<reference evidence="8" key="3">
    <citation type="journal article" date="2014" name="Int. J. Syst. Evol. Microbiol.">
        <title>Complete genome of a new Firmicutes species belonging to the dominant human colonic microbiota ('Ruminococcus bicirculans') reveals two chromosomes and a selective capacity to utilize plant glucans.</title>
        <authorList>
            <consortium name="NISC Comparative Sequencing Program"/>
            <person name="Wegmann U."/>
            <person name="Louis P."/>
            <person name="Goesmann A."/>
            <person name="Henrissat B."/>
            <person name="Duncan S.H."/>
            <person name="Flint H.J."/>
        </authorList>
    </citation>
    <scope>NUCLEOTIDE SEQUENCE</scope>
    <source>
        <strain evidence="8">JCM 9373</strain>
    </source>
</reference>
<evidence type="ECO:0000256" key="6">
    <source>
        <dbReference type="RuleBase" id="RU004466"/>
    </source>
</evidence>
<dbReference type="SFLD" id="SFLDG01017">
    <property type="entry name" value="Polyprenyl_Transferase_Like"/>
    <property type="match status" value="1"/>
</dbReference>
<dbReference type="CDD" id="cd00685">
    <property type="entry name" value="Trans_IPPS_HT"/>
    <property type="match status" value="1"/>
</dbReference>
<dbReference type="SUPFAM" id="SSF48576">
    <property type="entry name" value="Terpenoid synthases"/>
    <property type="match status" value="1"/>
</dbReference>
<dbReference type="PROSITE" id="PS00723">
    <property type="entry name" value="POLYPRENYL_SYNTHASE_1"/>
    <property type="match status" value="1"/>
</dbReference>
<dbReference type="Gene3D" id="1.10.600.10">
    <property type="entry name" value="Farnesyl Diphosphate Synthase"/>
    <property type="match status" value="1"/>
</dbReference>
<dbReference type="InterPro" id="IPR008949">
    <property type="entry name" value="Isoprenoid_synthase_dom_sf"/>
</dbReference>
<dbReference type="GO" id="GO:0004659">
    <property type="term" value="F:prenyltransferase activity"/>
    <property type="evidence" value="ECO:0007669"/>
    <property type="project" value="InterPro"/>
</dbReference>
<evidence type="ECO:0000256" key="1">
    <source>
        <dbReference type="ARBA" id="ARBA00001946"/>
    </source>
</evidence>
<dbReference type="PANTHER" id="PTHR12001:SF85">
    <property type="entry name" value="SHORT CHAIN ISOPRENYL DIPHOSPHATE SYNTHASE"/>
    <property type="match status" value="1"/>
</dbReference>
<reference evidence="7" key="1">
    <citation type="journal article" date="2013" name="J. Bacteriol.">
        <title>Cloning and Analysis of the Planosporicin Lantibiotic Biosynthetic Gene Cluster of Planomonospora alba.</title>
        <authorList>
            <person name="Sherwood E.J."/>
            <person name="Hesketh A.R."/>
            <person name="Bibb M.J."/>
        </authorList>
    </citation>
    <scope>NUCLEOTIDE SEQUENCE</scope>
    <source>
        <strain evidence="7">NRRL 18924</strain>
    </source>
</reference>
<reference evidence="9" key="4">
    <citation type="journal article" date="2019" name="Int. J. Syst. Evol. Microbiol.">
        <title>The Global Catalogue of Microorganisms (GCM) 10K type strain sequencing project: providing services to taxonomists for standard genome sequencing and annotation.</title>
        <authorList>
            <consortium name="The Broad Institute Genomics Platform"/>
            <consortium name="The Broad Institute Genome Sequencing Center for Infectious Disease"/>
            <person name="Wu L."/>
            <person name="Ma J."/>
        </authorList>
    </citation>
    <scope>NUCLEOTIDE SEQUENCE [LARGE SCALE GENOMIC DNA]</scope>
    <source>
        <strain evidence="9">JCM 9373</strain>
    </source>
</reference>
<proteinExistence type="inferred from homology"/>
<keyword evidence="3 6" id="KW-0808">Transferase</keyword>
<comment type="cofactor">
    <cofactor evidence="1">
        <name>Mg(2+)</name>
        <dbReference type="ChEBI" id="CHEBI:18420"/>
    </cofactor>
</comment>
<gene>
    <name evidence="7" type="primary">PCS -13</name>
    <name evidence="8" type="ORF">GCM10010466_30950</name>
</gene>
<protein>
    <submittedName>
        <fullName evidence="7">PCS -13 protein</fullName>
    </submittedName>
    <submittedName>
        <fullName evidence="8">Polyprenyl synthetase family protein</fullName>
    </submittedName>
</protein>
<evidence type="ECO:0000256" key="2">
    <source>
        <dbReference type="ARBA" id="ARBA00006706"/>
    </source>
</evidence>